<organism evidence="1">
    <name type="scientific">freshwater metagenome</name>
    <dbReference type="NCBI Taxonomy" id="449393"/>
    <lineage>
        <taxon>unclassified sequences</taxon>
        <taxon>metagenomes</taxon>
        <taxon>ecological metagenomes</taxon>
    </lineage>
</organism>
<dbReference type="InterPro" id="IPR027266">
    <property type="entry name" value="TrmE/GcvT-like"/>
</dbReference>
<dbReference type="PANTHER" id="PTHR22602">
    <property type="entry name" value="TRANSFERASE CAF17, MITOCHONDRIAL-RELATED"/>
    <property type="match status" value="1"/>
</dbReference>
<reference evidence="1" key="1">
    <citation type="submission" date="2020-05" db="EMBL/GenBank/DDBJ databases">
        <authorList>
            <person name="Chiriac C."/>
            <person name="Salcher M."/>
            <person name="Ghai R."/>
            <person name="Kavagutti S V."/>
        </authorList>
    </citation>
    <scope>NUCLEOTIDE SEQUENCE</scope>
</reference>
<dbReference type="GO" id="GO:0016226">
    <property type="term" value="P:iron-sulfur cluster assembly"/>
    <property type="evidence" value="ECO:0007669"/>
    <property type="project" value="TreeGrafter"/>
</dbReference>
<dbReference type="Gene3D" id="2.40.30.160">
    <property type="match status" value="1"/>
</dbReference>
<protein>
    <submittedName>
        <fullName evidence="1">Unannotated protein</fullName>
    </submittedName>
</protein>
<dbReference type="SUPFAM" id="SSF103025">
    <property type="entry name" value="Folate-binding domain"/>
    <property type="match status" value="1"/>
</dbReference>
<accession>A0A6J6VRJ6</accession>
<dbReference type="AlphaFoldDB" id="A0A6J6VRJ6"/>
<dbReference type="InterPro" id="IPR045179">
    <property type="entry name" value="YgfZ/GcvT"/>
</dbReference>
<evidence type="ECO:0000313" key="1">
    <source>
        <dbReference type="EMBL" id="CAB4773227.1"/>
    </source>
</evidence>
<sequence length="220" mass="24146">MNQLESLKWRRIRVQGADRLSYLQGQLTQDISEGQRRSLLLQPSGEVLSDLAISVQDDYIDLVVPDSLADDVLVRIRRFVLRVDVSFEDLGVAEAPLALLSLVENSWPSAFEWAFGLPPHSYGQQVVDETVSFTKGCFTGQELVGRADARGATMPWRFISGFGGDAESVSTLLKSVGPEGPQGISSLFSYDGTTHWRGVTHRSFDSSTLSALGAELTYFA</sequence>
<gene>
    <name evidence="1" type="ORF">UFOPK2958_00039</name>
</gene>
<dbReference type="Gene3D" id="3.30.1360.120">
    <property type="entry name" value="Probable tRNA modification gtpase trme, domain 1"/>
    <property type="match status" value="1"/>
</dbReference>
<dbReference type="EMBL" id="CAFAAB010000002">
    <property type="protein sequence ID" value="CAB4773227.1"/>
    <property type="molecule type" value="Genomic_DNA"/>
</dbReference>
<dbReference type="PANTHER" id="PTHR22602:SF0">
    <property type="entry name" value="TRANSFERASE CAF17, MITOCHONDRIAL-RELATED"/>
    <property type="match status" value="1"/>
</dbReference>
<proteinExistence type="predicted"/>
<name>A0A6J6VRJ6_9ZZZZ</name>